<dbReference type="OrthoDB" id="1524444at2"/>
<dbReference type="RefSeq" id="WP_073371852.1">
    <property type="nucleotide sequence ID" value="NZ_FQWB01000009.1"/>
</dbReference>
<evidence type="ECO:0000313" key="1">
    <source>
        <dbReference type="EMBL" id="SHG97697.1"/>
    </source>
</evidence>
<keyword evidence="2" id="KW-1185">Reference proteome</keyword>
<dbReference type="AlphaFoldDB" id="A0A1M5P7M9"/>
<evidence type="ECO:0008006" key="3">
    <source>
        <dbReference type="Google" id="ProtNLM"/>
    </source>
</evidence>
<dbReference type="STRING" id="468056.SAMN05443549_10992"/>
<organism evidence="1 2">
    <name type="scientific">Flavobacterium fluvii</name>
    <dbReference type="NCBI Taxonomy" id="468056"/>
    <lineage>
        <taxon>Bacteria</taxon>
        <taxon>Pseudomonadati</taxon>
        <taxon>Bacteroidota</taxon>
        <taxon>Flavobacteriia</taxon>
        <taxon>Flavobacteriales</taxon>
        <taxon>Flavobacteriaceae</taxon>
        <taxon>Flavobacterium</taxon>
    </lineage>
</organism>
<name>A0A1M5P7M9_9FLAO</name>
<dbReference type="PROSITE" id="PS51257">
    <property type="entry name" value="PROKAR_LIPOPROTEIN"/>
    <property type="match status" value="1"/>
</dbReference>
<gene>
    <name evidence="1" type="ORF">SAMN05443549_10992</name>
</gene>
<protein>
    <recommendedName>
        <fullName evidence="3">Collagen triple helix repeat-containing protein</fullName>
    </recommendedName>
</protein>
<accession>A0A1M5P7M9</accession>
<reference evidence="2" key="1">
    <citation type="submission" date="2016-11" db="EMBL/GenBank/DDBJ databases">
        <authorList>
            <person name="Varghese N."/>
            <person name="Submissions S."/>
        </authorList>
    </citation>
    <scope>NUCLEOTIDE SEQUENCE [LARGE SCALE GENOMIC DNA]</scope>
    <source>
        <strain evidence="2">DSM 19978</strain>
    </source>
</reference>
<dbReference type="EMBL" id="FQWB01000009">
    <property type="protein sequence ID" value="SHG97697.1"/>
    <property type="molecule type" value="Genomic_DNA"/>
</dbReference>
<proteinExistence type="predicted"/>
<dbReference type="Proteomes" id="UP000184516">
    <property type="component" value="Unassembled WGS sequence"/>
</dbReference>
<evidence type="ECO:0000313" key="2">
    <source>
        <dbReference type="Proteomes" id="UP000184516"/>
    </source>
</evidence>
<sequence>MKKIFTLLAVIGMFGFQGCTGPEGPPGAPGQDGLIGIVYENTSSNYYNFTSGNNFKVRFNFPNTLYDSDVVLVYRLGGVDNGKAIWEFLPETYYQLNDARDFSFNFNFTYSYVDIYLSGTDLITVPNEYRLNQIFRIVVVPADFASTVNTNNYLEVMNALDLKESQVQKINF</sequence>